<reference evidence="1" key="1">
    <citation type="submission" date="2020-09" db="EMBL/GenBank/DDBJ databases">
        <authorList>
            <person name="Kikuchi T."/>
        </authorList>
    </citation>
    <scope>NUCLEOTIDE SEQUENCE</scope>
    <source>
        <strain evidence="1">Ka4C1</strain>
    </source>
</reference>
<sequence length="247" mass="28414">MRNVELITVIAIASVAMENIRPPTAVHNPKNPFVRFIFFFVEITEDCSEILFREIRKMEGNLHHVLPSALLDAQRRKRARFEKERGPEARNHAEAEAIAQIPGQNTVGLLDAPKTRNSNNPNVHLFNYEEHNNDILDVVSTPQERQEARDRLFGAADMILCSDASFVFVDTIEFEDCSEIVYREIRKMESNLHHLRLSCIPPEWGSWKALASPLKKENYTLEKTWLAPHFDVDVGSVQREGYVLHLQ</sequence>
<comment type="caution">
    <text evidence="1">The sequence shown here is derived from an EMBL/GenBank/DDBJ whole genome shotgun (WGS) entry which is preliminary data.</text>
</comment>
<protein>
    <submittedName>
        <fullName evidence="1">(pine wood nematode) hypothetical protein</fullName>
    </submittedName>
</protein>
<gene>
    <name evidence="1" type="ORF">BXYJ_LOCUS5187</name>
</gene>
<proteinExistence type="predicted"/>
<dbReference type="EMBL" id="CAJFDI010000002">
    <property type="protein sequence ID" value="CAD5217752.1"/>
    <property type="molecule type" value="Genomic_DNA"/>
</dbReference>
<dbReference type="SMR" id="A0A7I8WYU3"/>
<dbReference type="AlphaFoldDB" id="A0A7I8WYU3"/>
<dbReference type="EMBL" id="CAJFCV020000002">
    <property type="protein sequence ID" value="CAG9101630.1"/>
    <property type="molecule type" value="Genomic_DNA"/>
</dbReference>
<name>A0A7I8WYU3_BURXY</name>
<dbReference type="Proteomes" id="UP000582659">
    <property type="component" value="Unassembled WGS sequence"/>
</dbReference>
<keyword evidence="2" id="KW-1185">Reference proteome</keyword>
<dbReference type="Proteomes" id="UP000659654">
    <property type="component" value="Unassembled WGS sequence"/>
</dbReference>
<evidence type="ECO:0000313" key="1">
    <source>
        <dbReference type="EMBL" id="CAD5217752.1"/>
    </source>
</evidence>
<organism evidence="1 2">
    <name type="scientific">Bursaphelenchus xylophilus</name>
    <name type="common">Pinewood nematode worm</name>
    <name type="synonym">Aphelenchoides xylophilus</name>
    <dbReference type="NCBI Taxonomy" id="6326"/>
    <lineage>
        <taxon>Eukaryota</taxon>
        <taxon>Metazoa</taxon>
        <taxon>Ecdysozoa</taxon>
        <taxon>Nematoda</taxon>
        <taxon>Chromadorea</taxon>
        <taxon>Rhabditida</taxon>
        <taxon>Tylenchina</taxon>
        <taxon>Tylenchomorpha</taxon>
        <taxon>Aphelenchoidea</taxon>
        <taxon>Aphelenchoididae</taxon>
        <taxon>Bursaphelenchus</taxon>
    </lineage>
</organism>
<accession>A0A7I8WYU3</accession>
<evidence type="ECO:0000313" key="2">
    <source>
        <dbReference type="Proteomes" id="UP000659654"/>
    </source>
</evidence>